<keyword evidence="1" id="KW-1133">Transmembrane helix</keyword>
<feature type="transmembrane region" description="Helical" evidence="1">
    <location>
        <begin position="70"/>
        <end position="88"/>
    </location>
</feature>
<name>A0A1M5UFY5_9BRAD</name>
<keyword evidence="1" id="KW-0812">Transmembrane</keyword>
<proteinExistence type="predicted"/>
<sequence length="154" mass="17537">MKDWWRKWSYEIPLAFGDALWEVLVVQFAAFLSGLTLRRVLEFIAIAMLAMAFAQTFPIDLAILFAGDTLMYLEILVVIRLAAGWGYLAHALRLAAQIARLAMHAVLAAVHQPVSRINRLRERRTRARSAGRRIPDRSDDGWDFGARWDRLATA</sequence>
<feature type="transmembrane region" description="Helical" evidence="1">
    <location>
        <begin position="43"/>
        <end position="63"/>
    </location>
</feature>
<gene>
    <name evidence="2" type="ORF">SAMN05444169_8393</name>
</gene>
<accession>A0A1M5UFY5</accession>
<keyword evidence="1" id="KW-0472">Membrane</keyword>
<organism evidence="2 3">
    <name type="scientific">Bradyrhizobium erythrophlei</name>
    <dbReference type="NCBI Taxonomy" id="1437360"/>
    <lineage>
        <taxon>Bacteria</taxon>
        <taxon>Pseudomonadati</taxon>
        <taxon>Pseudomonadota</taxon>
        <taxon>Alphaproteobacteria</taxon>
        <taxon>Hyphomicrobiales</taxon>
        <taxon>Nitrobacteraceae</taxon>
        <taxon>Bradyrhizobium</taxon>
    </lineage>
</organism>
<evidence type="ECO:0000313" key="3">
    <source>
        <dbReference type="Proteomes" id="UP000190675"/>
    </source>
</evidence>
<evidence type="ECO:0000313" key="2">
    <source>
        <dbReference type="EMBL" id="SHH61962.1"/>
    </source>
</evidence>
<evidence type="ECO:0000256" key="1">
    <source>
        <dbReference type="SAM" id="Phobius"/>
    </source>
</evidence>
<protein>
    <submittedName>
        <fullName evidence="2">Uncharacterized protein</fullName>
    </submittedName>
</protein>
<feature type="transmembrane region" description="Helical" evidence="1">
    <location>
        <begin position="12"/>
        <end position="37"/>
    </location>
</feature>
<dbReference type="EMBL" id="LT670818">
    <property type="protein sequence ID" value="SHH61962.1"/>
    <property type="molecule type" value="Genomic_DNA"/>
</dbReference>
<dbReference type="Proteomes" id="UP000190675">
    <property type="component" value="Chromosome I"/>
</dbReference>
<reference evidence="2 3" key="1">
    <citation type="submission" date="2016-11" db="EMBL/GenBank/DDBJ databases">
        <authorList>
            <person name="Jaros S."/>
            <person name="Januszkiewicz K."/>
            <person name="Wedrychowicz H."/>
        </authorList>
    </citation>
    <scope>NUCLEOTIDE SEQUENCE [LARGE SCALE GENOMIC DNA]</scope>
    <source>
        <strain evidence="2 3">GAS242</strain>
    </source>
</reference>
<dbReference type="AlphaFoldDB" id="A0A1M5UFY5"/>